<dbReference type="Gene3D" id="3.90.220.20">
    <property type="entry name" value="DNA methylase specificity domains"/>
    <property type="match status" value="2"/>
</dbReference>
<dbReference type="EMBL" id="SJPN01000003">
    <property type="protein sequence ID" value="TWU04918.1"/>
    <property type="molecule type" value="Genomic_DNA"/>
</dbReference>
<feature type="coiled-coil region" evidence="4">
    <location>
        <begin position="484"/>
        <end position="518"/>
    </location>
</feature>
<dbReference type="RefSeq" id="WP_146520248.1">
    <property type="nucleotide sequence ID" value="NZ_CP151726.1"/>
</dbReference>
<dbReference type="SUPFAM" id="SSF116734">
    <property type="entry name" value="DNA methylase specificity domain"/>
    <property type="match status" value="2"/>
</dbReference>
<dbReference type="InterPro" id="IPR000055">
    <property type="entry name" value="Restrct_endonuc_typeI_TRD"/>
</dbReference>
<dbReference type="OrthoDB" id="9811611at2"/>
<reference evidence="7 8" key="1">
    <citation type="submission" date="2019-02" db="EMBL/GenBank/DDBJ databases">
        <title>Deep-cultivation of Planctomycetes and their phenomic and genomic characterization uncovers novel biology.</title>
        <authorList>
            <person name="Wiegand S."/>
            <person name="Jogler M."/>
            <person name="Boedeker C."/>
            <person name="Pinto D."/>
            <person name="Vollmers J."/>
            <person name="Rivas-Marin E."/>
            <person name="Kohn T."/>
            <person name="Peeters S.H."/>
            <person name="Heuer A."/>
            <person name="Rast P."/>
            <person name="Oberbeckmann S."/>
            <person name="Bunk B."/>
            <person name="Jeske O."/>
            <person name="Meyerdierks A."/>
            <person name="Storesund J.E."/>
            <person name="Kallscheuer N."/>
            <person name="Luecker S."/>
            <person name="Lage O.M."/>
            <person name="Pohl T."/>
            <person name="Merkel B.J."/>
            <person name="Hornburger P."/>
            <person name="Mueller R.-W."/>
            <person name="Bruemmer F."/>
            <person name="Labrenz M."/>
            <person name="Spormann A.M."/>
            <person name="Op Den Camp H."/>
            <person name="Overmann J."/>
            <person name="Amann R."/>
            <person name="Jetten M.S.M."/>
            <person name="Mascher T."/>
            <person name="Medema M.H."/>
            <person name="Devos D.P."/>
            <person name="Kaster A.-K."/>
            <person name="Ovreas L."/>
            <person name="Rohde M."/>
            <person name="Galperin M.Y."/>
            <person name="Jogler C."/>
        </authorList>
    </citation>
    <scope>NUCLEOTIDE SEQUENCE [LARGE SCALE GENOMIC DNA]</scope>
    <source>
        <strain evidence="7 8">Pla52n</strain>
    </source>
</reference>
<dbReference type="CDD" id="cd17261">
    <property type="entry name" value="RMtype1_S_EcoKI-TRD2-CR2_like"/>
    <property type="match status" value="1"/>
</dbReference>
<feature type="domain" description="Type I restriction modification DNA specificity" evidence="6">
    <location>
        <begin position="460"/>
        <end position="506"/>
    </location>
</feature>
<evidence type="ECO:0000256" key="4">
    <source>
        <dbReference type="SAM" id="Coils"/>
    </source>
</evidence>
<evidence type="ECO:0000256" key="2">
    <source>
        <dbReference type="ARBA" id="ARBA00022747"/>
    </source>
</evidence>
<feature type="region of interest" description="Disordered" evidence="5">
    <location>
        <begin position="1"/>
        <end position="28"/>
    </location>
</feature>
<dbReference type="Proteomes" id="UP000320176">
    <property type="component" value="Unassembled WGS sequence"/>
</dbReference>
<protein>
    <submittedName>
        <fullName evidence="7">Type-1 restriction enzyme EcoKI specificity protein</fullName>
    </submittedName>
</protein>
<feature type="domain" description="Type I restriction modification DNA specificity" evidence="6">
    <location>
        <begin position="76"/>
        <end position="244"/>
    </location>
</feature>
<sequence length="528" mass="57945">MSTPSVKESRRGKRADAAEELVASESESSFDAATFFEKFEVLADTPNSIESLRGVIRNLAVDGRLEPSSSDAKAIKLEQLAIKINSGATPKGGRNAYVESGIPLIRSMNVHFHGFVKDGLVFLTDQQADSLSNAVVETDDVLLNITGASIGRVSVAPTEMNGARVNQHVTIIRPKKVLFPAYLALFLASPKTQQFIDSIQVGATRQALTKGMIQNFKIPVPPLAEQKRIVGKVDELMGLCDRLEALEAERKERHASLSRAALARFADSPTPTNLQLLFHNSFDVEPSELRQTILSAAVRGMVVSQTGIDDPLYATSDEGTLGFSIPQNWRWKTISSIVVDGPTNGFSPKAVDYETPFKTLTLAATTSGQFRGEHFKYISNEIDHESNLWLRDGDMLVQRGNSIEYVGVPAVYRGGSHVFIYPDLMMRMRFGPELDVDFLHIAMSERTARDYLRNRASGTSGSMPKINQTSLKSLPLPIPPLVEQKRIVAKVDELMALVDQLEQQLANSRTLGQQLLEAVVANLTANHG</sequence>
<proteinExistence type="inferred from homology"/>
<comment type="caution">
    <text evidence="7">The sequence shown here is derived from an EMBL/GenBank/DDBJ whole genome shotgun (WGS) entry which is preliminary data.</text>
</comment>
<comment type="similarity">
    <text evidence="1">Belongs to the type-I restriction system S methylase family.</text>
</comment>
<name>A0A5C6AZ16_9BACT</name>
<dbReference type="GO" id="GO:0009307">
    <property type="term" value="P:DNA restriction-modification system"/>
    <property type="evidence" value="ECO:0007669"/>
    <property type="project" value="UniProtKB-KW"/>
</dbReference>
<accession>A0A5C6AZ16</accession>
<dbReference type="GO" id="GO:0003677">
    <property type="term" value="F:DNA binding"/>
    <property type="evidence" value="ECO:0007669"/>
    <property type="project" value="UniProtKB-KW"/>
</dbReference>
<gene>
    <name evidence="7" type="primary">hsdS</name>
    <name evidence="7" type="ORF">Pla52n_29630</name>
</gene>
<evidence type="ECO:0000313" key="8">
    <source>
        <dbReference type="Proteomes" id="UP000320176"/>
    </source>
</evidence>
<dbReference type="PANTHER" id="PTHR43140:SF1">
    <property type="entry name" value="TYPE I RESTRICTION ENZYME ECOKI SPECIFICITY SUBUNIT"/>
    <property type="match status" value="1"/>
</dbReference>
<evidence type="ECO:0000259" key="6">
    <source>
        <dbReference type="Pfam" id="PF01420"/>
    </source>
</evidence>
<keyword evidence="2" id="KW-0680">Restriction system</keyword>
<dbReference type="Pfam" id="PF01420">
    <property type="entry name" value="Methylase_S"/>
    <property type="match status" value="2"/>
</dbReference>
<organism evidence="7 8">
    <name type="scientific">Stieleria varia</name>
    <dbReference type="NCBI Taxonomy" id="2528005"/>
    <lineage>
        <taxon>Bacteria</taxon>
        <taxon>Pseudomonadati</taxon>
        <taxon>Planctomycetota</taxon>
        <taxon>Planctomycetia</taxon>
        <taxon>Pirellulales</taxon>
        <taxon>Pirellulaceae</taxon>
        <taxon>Stieleria</taxon>
    </lineage>
</organism>
<evidence type="ECO:0000256" key="1">
    <source>
        <dbReference type="ARBA" id="ARBA00010923"/>
    </source>
</evidence>
<evidence type="ECO:0000256" key="5">
    <source>
        <dbReference type="SAM" id="MobiDB-lite"/>
    </source>
</evidence>
<evidence type="ECO:0000313" key="7">
    <source>
        <dbReference type="EMBL" id="TWU04918.1"/>
    </source>
</evidence>
<keyword evidence="4" id="KW-0175">Coiled coil</keyword>
<evidence type="ECO:0000256" key="3">
    <source>
        <dbReference type="ARBA" id="ARBA00023125"/>
    </source>
</evidence>
<keyword evidence="8" id="KW-1185">Reference proteome</keyword>
<dbReference type="InterPro" id="IPR051212">
    <property type="entry name" value="Type-I_RE_S_subunit"/>
</dbReference>
<dbReference type="InterPro" id="IPR044946">
    <property type="entry name" value="Restrct_endonuc_typeI_TRD_sf"/>
</dbReference>
<dbReference type="AlphaFoldDB" id="A0A5C6AZ16"/>
<dbReference type="CDD" id="cd17256">
    <property type="entry name" value="RMtype1_S_EcoJA65PI-TRD1-CR1_like"/>
    <property type="match status" value="1"/>
</dbReference>
<dbReference type="PANTHER" id="PTHR43140">
    <property type="entry name" value="TYPE-1 RESTRICTION ENZYME ECOKI SPECIFICITY PROTEIN"/>
    <property type="match status" value="1"/>
</dbReference>
<keyword evidence="3" id="KW-0238">DNA-binding</keyword>